<reference evidence="2" key="1">
    <citation type="submission" date="2017-05" db="UniProtKB">
        <authorList>
            <consortium name="EnsemblMetazoa"/>
        </authorList>
    </citation>
    <scope>IDENTIFICATION</scope>
</reference>
<evidence type="ECO:0000256" key="1">
    <source>
        <dbReference type="SAM" id="SignalP"/>
    </source>
</evidence>
<dbReference type="AlphaFoldDB" id="A0A1X7U6G3"/>
<sequence length="50" mass="5736">MIWTLLLARDLWIVVLITPLDNAGKSLLPFPTARDLTERCKNRIIICLKS</sequence>
<dbReference type="InParanoid" id="A0A1X7U6G3"/>
<organism evidence="2">
    <name type="scientific">Amphimedon queenslandica</name>
    <name type="common">Sponge</name>
    <dbReference type="NCBI Taxonomy" id="400682"/>
    <lineage>
        <taxon>Eukaryota</taxon>
        <taxon>Metazoa</taxon>
        <taxon>Porifera</taxon>
        <taxon>Demospongiae</taxon>
        <taxon>Heteroscleromorpha</taxon>
        <taxon>Haplosclerida</taxon>
        <taxon>Niphatidae</taxon>
        <taxon>Amphimedon</taxon>
    </lineage>
</organism>
<feature type="chain" id="PRO_5013163496" evidence="1">
    <location>
        <begin position="18"/>
        <end position="50"/>
    </location>
</feature>
<name>A0A1X7U6G3_AMPQE</name>
<feature type="signal peptide" evidence="1">
    <location>
        <begin position="1"/>
        <end position="17"/>
    </location>
</feature>
<dbReference type="EnsemblMetazoa" id="Aqu2.1.23046_001">
    <property type="protein sequence ID" value="Aqu2.1.23046_001"/>
    <property type="gene ID" value="Aqu2.1.23046"/>
</dbReference>
<keyword evidence="1" id="KW-0732">Signal</keyword>
<protein>
    <submittedName>
        <fullName evidence="2">Uncharacterized protein</fullName>
    </submittedName>
</protein>
<proteinExistence type="predicted"/>
<accession>A0A1X7U6G3</accession>
<evidence type="ECO:0000313" key="2">
    <source>
        <dbReference type="EnsemblMetazoa" id="Aqu2.1.23046_001"/>
    </source>
</evidence>